<accession>A0A1J0MDQ3</accession>
<evidence type="ECO:0000256" key="1">
    <source>
        <dbReference type="SAM" id="MobiDB-lite"/>
    </source>
</evidence>
<feature type="domain" description="HTH cro/C1-type" evidence="2">
    <location>
        <begin position="16"/>
        <end position="70"/>
    </location>
</feature>
<evidence type="ECO:0000259" key="2">
    <source>
        <dbReference type="PROSITE" id="PS50943"/>
    </source>
</evidence>
<feature type="region of interest" description="Disordered" evidence="1">
    <location>
        <begin position="91"/>
        <end position="119"/>
    </location>
</feature>
<dbReference type="InterPro" id="IPR010982">
    <property type="entry name" value="Lambda_DNA-bd_dom_sf"/>
</dbReference>
<organism evidence="3 4">
    <name type="scientific">Mycobacterium phage Mitti</name>
    <dbReference type="NCBI Taxonomy" id="1917488"/>
    <lineage>
        <taxon>Viruses</taxon>
        <taxon>Duplodnaviria</taxon>
        <taxon>Heunggongvirae</taxon>
        <taxon>Uroviricota</taxon>
        <taxon>Caudoviricetes</taxon>
        <taxon>Weiservirinae</taxon>
        <taxon>Fionnbharthvirus</taxon>
        <taxon>Fionnbharthvirus fionnbharth</taxon>
    </lineage>
</organism>
<proteinExistence type="predicted"/>
<dbReference type="GO" id="GO:0003677">
    <property type="term" value="F:DNA binding"/>
    <property type="evidence" value="ECO:0007669"/>
    <property type="project" value="InterPro"/>
</dbReference>
<dbReference type="InterPro" id="IPR001387">
    <property type="entry name" value="Cro/C1-type_HTH"/>
</dbReference>
<protein>
    <submittedName>
        <fullName evidence="3">Immunity repressor</fullName>
    </submittedName>
</protein>
<gene>
    <name evidence="3" type="ORF">SEA_MITTI_47</name>
</gene>
<dbReference type="Proteomes" id="UP000224050">
    <property type="component" value="Segment"/>
</dbReference>
<sequence>MPMTDSQDAGRGLDTVLSYLARRRVTAKEIAEVLGISRSAYYQQRDEDRLITADNLIRAARGLGINEVDLLVRYGVVSQQSAIEYVEQLRQAQTGTPALEPRPERGDDDLRHRPNTPPL</sequence>
<dbReference type="SUPFAM" id="SSF47413">
    <property type="entry name" value="lambda repressor-like DNA-binding domains"/>
    <property type="match status" value="1"/>
</dbReference>
<dbReference type="EMBL" id="KY087992">
    <property type="protein sequence ID" value="APD19228.1"/>
    <property type="molecule type" value="Genomic_DNA"/>
</dbReference>
<evidence type="ECO:0000313" key="3">
    <source>
        <dbReference type="EMBL" id="APD19228.1"/>
    </source>
</evidence>
<dbReference type="PROSITE" id="PS50943">
    <property type="entry name" value="HTH_CROC1"/>
    <property type="match status" value="1"/>
</dbReference>
<dbReference type="CDD" id="cd00093">
    <property type="entry name" value="HTH_XRE"/>
    <property type="match status" value="1"/>
</dbReference>
<feature type="compositionally biased region" description="Basic and acidic residues" evidence="1">
    <location>
        <begin position="101"/>
        <end position="112"/>
    </location>
</feature>
<evidence type="ECO:0000313" key="4">
    <source>
        <dbReference type="Proteomes" id="UP000224050"/>
    </source>
</evidence>
<reference evidence="4" key="1">
    <citation type="submission" date="2016-11" db="EMBL/GenBank/DDBJ databases">
        <authorList>
            <person name="Jaros S."/>
            <person name="Januszkiewicz K."/>
            <person name="Wedrychowicz H."/>
        </authorList>
    </citation>
    <scope>NUCLEOTIDE SEQUENCE [LARGE SCALE GENOMIC DNA]</scope>
</reference>
<name>A0A1J0MDQ3_9CAUD</name>